<evidence type="ECO:0000313" key="2">
    <source>
        <dbReference type="Proteomes" id="UP001229421"/>
    </source>
</evidence>
<dbReference type="AlphaFoldDB" id="A0AAD8P2Y0"/>
<reference evidence="1" key="1">
    <citation type="journal article" date="2023" name="bioRxiv">
        <title>Improved chromosome-level genome assembly for marigold (Tagetes erecta).</title>
        <authorList>
            <person name="Jiang F."/>
            <person name="Yuan L."/>
            <person name="Wang S."/>
            <person name="Wang H."/>
            <person name="Xu D."/>
            <person name="Wang A."/>
            <person name="Fan W."/>
        </authorList>
    </citation>
    <scope>NUCLEOTIDE SEQUENCE</scope>
    <source>
        <strain evidence="1">WSJ</strain>
        <tissue evidence="1">Leaf</tissue>
    </source>
</reference>
<dbReference type="Proteomes" id="UP001229421">
    <property type="component" value="Unassembled WGS sequence"/>
</dbReference>
<protein>
    <recommendedName>
        <fullName evidence="3">Reverse transcriptase zinc-binding domain-containing protein</fullName>
    </recommendedName>
</protein>
<organism evidence="1 2">
    <name type="scientific">Tagetes erecta</name>
    <name type="common">African marigold</name>
    <dbReference type="NCBI Taxonomy" id="13708"/>
    <lineage>
        <taxon>Eukaryota</taxon>
        <taxon>Viridiplantae</taxon>
        <taxon>Streptophyta</taxon>
        <taxon>Embryophyta</taxon>
        <taxon>Tracheophyta</taxon>
        <taxon>Spermatophyta</taxon>
        <taxon>Magnoliopsida</taxon>
        <taxon>eudicotyledons</taxon>
        <taxon>Gunneridae</taxon>
        <taxon>Pentapetalae</taxon>
        <taxon>asterids</taxon>
        <taxon>campanulids</taxon>
        <taxon>Asterales</taxon>
        <taxon>Asteraceae</taxon>
        <taxon>Asteroideae</taxon>
        <taxon>Heliantheae alliance</taxon>
        <taxon>Tageteae</taxon>
        <taxon>Tagetes</taxon>
    </lineage>
</organism>
<evidence type="ECO:0008006" key="3">
    <source>
        <dbReference type="Google" id="ProtNLM"/>
    </source>
</evidence>
<keyword evidence="2" id="KW-1185">Reference proteome</keyword>
<evidence type="ECO:0000313" key="1">
    <source>
        <dbReference type="EMBL" id="KAK1431478.1"/>
    </source>
</evidence>
<dbReference type="EMBL" id="JAUHHV010000002">
    <property type="protein sequence ID" value="KAK1431478.1"/>
    <property type="molecule type" value="Genomic_DNA"/>
</dbReference>
<sequence>MNAISVANMACVIVSSKLGASLSKFACVIHLCEFPLGVGGVGCGWPRPTALCQWFMNDIGTLMWSWKRDPSSLEEIQELISLSALLSSTSLRCEKIFGNGSVFGDGLFSVVGIKSMINILPIYPVQFEWLRWLPSKVCVLCGWRLKTRSLRTKRNVPMTYTCNSCLLDLNVAYQMDLIQS</sequence>
<proteinExistence type="predicted"/>
<accession>A0AAD8P2Y0</accession>
<comment type="caution">
    <text evidence="1">The sequence shown here is derived from an EMBL/GenBank/DDBJ whole genome shotgun (WGS) entry which is preliminary data.</text>
</comment>
<name>A0AAD8P2Y0_TARER</name>
<gene>
    <name evidence="1" type="ORF">QVD17_07937</name>
</gene>